<comment type="caution">
    <text evidence="2">The sequence shown here is derived from an EMBL/GenBank/DDBJ whole genome shotgun (WGS) entry which is preliminary data.</text>
</comment>
<protein>
    <submittedName>
        <fullName evidence="2">Uncharacterized protein</fullName>
    </submittedName>
</protein>
<dbReference type="AlphaFoldDB" id="A0A6D2K4W7"/>
<feature type="transmembrane region" description="Helical" evidence="1">
    <location>
        <begin position="66"/>
        <end position="86"/>
    </location>
</feature>
<keyword evidence="3" id="KW-1185">Reference proteome</keyword>
<accession>A0A6D2K4W7</accession>
<reference evidence="2" key="1">
    <citation type="submission" date="2020-01" db="EMBL/GenBank/DDBJ databases">
        <authorList>
            <person name="Mishra B."/>
        </authorList>
    </citation>
    <scope>NUCLEOTIDE SEQUENCE [LARGE SCALE GENOMIC DNA]</scope>
</reference>
<dbReference type="EMBL" id="CACVBM020001353">
    <property type="protein sequence ID" value="CAA7046736.1"/>
    <property type="molecule type" value="Genomic_DNA"/>
</dbReference>
<keyword evidence="1" id="KW-0812">Transmembrane</keyword>
<evidence type="ECO:0000256" key="1">
    <source>
        <dbReference type="SAM" id="Phobius"/>
    </source>
</evidence>
<proteinExistence type="predicted"/>
<evidence type="ECO:0000313" key="3">
    <source>
        <dbReference type="Proteomes" id="UP000467841"/>
    </source>
</evidence>
<evidence type="ECO:0000313" key="2">
    <source>
        <dbReference type="EMBL" id="CAA7046736.1"/>
    </source>
</evidence>
<keyword evidence="1" id="KW-0472">Membrane</keyword>
<feature type="transmembrane region" description="Helical" evidence="1">
    <location>
        <begin position="32"/>
        <end position="54"/>
    </location>
</feature>
<keyword evidence="1" id="KW-1133">Transmembrane helix</keyword>
<name>A0A6D2K4W7_9BRAS</name>
<dbReference type="Proteomes" id="UP000467841">
    <property type="component" value="Unassembled WGS sequence"/>
</dbReference>
<sequence>MAGREQNNLLWRGLVDLALWARWALRSRLRHYVGFLFALKSGGDGVAALSWELLLPSLICFFGGSMNGSFFFFMASLPFVLAIGYLQEQILGKRYEFMNNFIREMS</sequence>
<gene>
    <name evidence="2" type="ORF">MERR_LOCUS33971</name>
</gene>
<organism evidence="2 3">
    <name type="scientific">Microthlaspi erraticum</name>
    <dbReference type="NCBI Taxonomy" id="1685480"/>
    <lineage>
        <taxon>Eukaryota</taxon>
        <taxon>Viridiplantae</taxon>
        <taxon>Streptophyta</taxon>
        <taxon>Embryophyta</taxon>
        <taxon>Tracheophyta</taxon>
        <taxon>Spermatophyta</taxon>
        <taxon>Magnoliopsida</taxon>
        <taxon>eudicotyledons</taxon>
        <taxon>Gunneridae</taxon>
        <taxon>Pentapetalae</taxon>
        <taxon>rosids</taxon>
        <taxon>malvids</taxon>
        <taxon>Brassicales</taxon>
        <taxon>Brassicaceae</taxon>
        <taxon>Coluteocarpeae</taxon>
        <taxon>Microthlaspi</taxon>
    </lineage>
</organism>